<proteinExistence type="predicted"/>
<accession>A0ABV0JGS5</accession>
<gene>
    <name evidence="1" type="ORF">NC998_28345</name>
</gene>
<comment type="caution">
    <text evidence="1">The sequence shown here is derived from an EMBL/GenBank/DDBJ whole genome shotgun (WGS) entry which is preliminary data.</text>
</comment>
<evidence type="ECO:0008006" key="3">
    <source>
        <dbReference type="Google" id="ProtNLM"/>
    </source>
</evidence>
<protein>
    <recommendedName>
        <fullName evidence="3">TIR domain-containing protein</fullName>
    </recommendedName>
</protein>
<sequence length="328" mass="38052">MNSNSSNSKPTLFISHKHVDSKIADVIRLFISDRSGGRINVFQSSSPWADGPKSGSNLNQQLKKALWETDVLILLYTHLDQDWSYCMWECGVATHPKSPDTKIILFQCSGSSHNLFHDQVNINVRSLVDIQRFTNEFLTSSDFFPDRSDCVTDFHPNGQEVIAAAARFFQDMQQVLPPEREELSEEWPAYPFLQLEITLQQAKQVCQAWEEQTIQDVNEIIQNNCLISESDKYCEQLFNVPSFERGSKLNDLITLWREAYPHSQSQWVEGLCSQILAGVRWQFPRPVWRLMQTPNGAWCAPMLNRVRRIPSQQCMQFDIYFYKFIKDK</sequence>
<dbReference type="EMBL" id="JAMPKM010000056">
    <property type="protein sequence ID" value="MEP0820992.1"/>
    <property type="molecule type" value="Genomic_DNA"/>
</dbReference>
<keyword evidence="2" id="KW-1185">Reference proteome</keyword>
<evidence type="ECO:0000313" key="1">
    <source>
        <dbReference type="EMBL" id="MEP0820992.1"/>
    </source>
</evidence>
<dbReference type="RefSeq" id="WP_190431015.1">
    <property type="nucleotide sequence ID" value="NZ_JAMPKM010000056.1"/>
</dbReference>
<name>A0ABV0JGS5_9CYAN</name>
<reference evidence="1 2" key="1">
    <citation type="submission" date="2022-04" db="EMBL/GenBank/DDBJ databases">
        <title>Positive selection, recombination, and allopatry shape intraspecific diversity of widespread and dominant cyanobacteria.</title>
        <authorList>
            <person name="Wei J."/>
            <person name="Shu W."/>
            <person name="Hu C."/>
        </authorList>
    </citation>
    <scope>NUCLEOTIDE SEQUENCE [LARGE SCALE GENOMIC DNA]</scope>
    <source>
        <strain evidence="1 2">GB2-A4</strain>
    </source>
</reference>
<organism evidence="1 2">
    <name type="scientific">Trichocoleus desertorum GB2-A4</name>
    <dbReference type="NCBI Taxonomy" id="2933944"/>
    <lineage>
        <taxon>Bacteria</taxon>
        <taxon>Bacillati</taxon>
        <taxon>Cyanobacteriota</taxon>
        <taxon>Cyanophyceae</taxon>
        <taxon>Leptolyngbyales</taxon>
        <taxon>Trichocoleusaceae</taxon>
        <taxon>Trichocoleus</taxon>
    </lineage>
</organism>
<dbReference type="Proteomes" id="UP001464891">
    <property type="component" value="Unassembled WGS sequence"/>
</dbReference>
<evidence type="ECO:0000313" key="2">
    <source>
        <dbReference type="Proteomes" id="UP001464891"/>
    </source>
</evidence>